<feature type="compositionally biased region" description="Basic residues" evidence="1">
    <location>
        <begin position="10"/>
        <end position="25"/>
    </location>
</feature>
<gene>
    <name evidence="2" type="ORF">COHA_008000</name>
</gene>
<dbReference type="Proteomes" id="UP001205105">
    <property type="component" value="Unassembled WGS sequence"/>
</dbReference>
<evidence type="ECO:0000313" key="2">
    <source>
        <dbReference type="EMBL" id="KAI7838206.1"/>
    </source>
</evidence>
<proteinExistence type="predicted"/>
<feature type="region of interest" description="Disordered" evidence="1">
    <location>
        <begin position="1"/>
        <end position="68"/>
    </location>
</feature>
<feature type="compositionally biased region" description="Basic residues" evidence="1">
    <location>
        <begin position="51"/>
        <end position="61"/>
    </location>
</feature>
<sequence>MSSLNYLVPQRKREHPNRKKSKAKAARCAQAAHGYKAPSKKAQRGQNHNARQGHNRAKKAGKGGAPKQ</sequence>
<name>A0AAD5GZA4_9CHLO</name>
<comment type="caution">
    <text evidence="2">The sequence shown here is derived from an EMBL/GenBank/DDBJ whole genome shotgun (WGS) entry which is preliminary data.</text>
</comment>
<protein>
    <submittedName>
        <fullName evidence="2">Uncharacterized protein</fullName>
    </submittedName>
</protein>
<reference evidence="2" key="1">
    <citation type="submission" date="2020-11" db="EMBL/GenBank/DDBJ databases">
        <title>Chlorella ohadii genome sequencing and assembly.</title>
        <authorList>
            <person name="Murik O."/>
            <person name="Treves H."/>
            <person name="Kedem I."/>
            <person name="Shotland Y."/>
            <person name="Kaplan A."/>
        </authorList>
    </citation>
    <scope>NUCLEOTIDE SEQUENCE</scope>
    <source>
        <strain evidence="2">1</strain>
    </source>
</reference>
<keyword evidence="3" id="KW-1185">Reference proteome</keyword>
<evidence type="ECO:0000256" key="1">
    <source>
        <dbReference type="SAM" id="MobiDB-lite"/>
    </source>
</evidence>
<accession>A0AAD5GZA4</accession>
<dbReference type="AlphaFoldDB" id="A0AAD5GZA4"/>
<organism evidence="2 3">
    <name type="scientific">Chlorella ohadii</name>
    <dbReference type="NCBI Taxonomy" id="2649997"/>
    <lineage>
        <taxon>Eukaryota</taxon>
        <taxon>Viridiplantae</taxon>
        <taxon>Chlorophyta</taxon>
        <taxon>core chlorophytes</taxon>
        <taxon>Trebouxiophyceae</taxon>
        <taxon>Chlorellales</taxon>
        <taxon>Chlorellaceae</taxon>
        <taxon>Chlorella clade</taxon>
        <taxon>Chlorella</taxon>
    </lineage>
</organism>
<evidence type="ECO:0000313" key="3">
    <source>
        <dbReference type="Proteomes" id="UP001205105"/>
    </source>
</evidence>
<dbReference type="EMBL" id="JADXDR010000133">
    <property type="protein sequence ID" value="KAI7838206.1"/>
    <property type="molecule type" value="Genomic_DNA"/>
</dbReference>